<dbReference type="AlphaFoldDB" id="A0A8H8YYF0"/>
<dbReference type="InterPro" id="IPR029044">
    <property type="entry name" value="Nucleotide-diphossugar_trans"/>
</dbReference>
<feature type="domain" description="MobA-like NTP transferase" evidence="2">
    <location>
        <begin position="9"/>
        <end position="145"/>
    </location>
</feature>
<evidence type="ECO:0000259" key="2">
    <source>
        <dbReference type="Pfam" id="PF12804"/>
    </source>
</evidence>
<dbReference type="GO" id="GO:0016779">
    <property type="term" value="F:nucleotidyltransferase activity"/>
    <property type="evidence" value="ECO:0007669"/>
    <property type="project" value="UniProtKB-ARBA"/>
</dbReference>
<organism evidence="3 4">
    <name type="scientific">Nitrosomonas nitrosa</name>
    <dbReference type="NCBI Taxonomy" id="52442"/>
    <lineage>
        <taxon>Bacteria</taxon>
        <taxon>Pseudomonadati</taxon>
        <taxon>Pseudomonadota</taxon>
        <taxon>Betaproteobacteria</taxon>
        <taxon>Nitrosomonadales</taxon>
        <taxon>Nitrosomonadaceae</taxon>
        <taxon>Nitrosomonas</taxon>
    </lineage>
</organism>
<dbReference type="EMBL" id="CAJNAP010000011">
    <property type="protein sequence ID" value="CAE6500307.1"/>
    <property type="molecule type" value="Genomic_DNA"/>
</dbReference>
<keyword evidence="1" id="KW-0460">Magnesium</keyword>
<comment type="caution">
    <text evidence="3">The sequence shown here is derived from an EMBL/GenBank/DDBJ whole genome shotgun (WGS) entry which is preliminary data.</text>
</comment>
<dbReference type="RefSeq" id="WP_204799607.1">
    <property type="nucleotide sequence ID" value="NZ_CAJNAP010000011.1"/>
</dbReference>
<protein>
    <submittedName>
        <fullName evidence="3">MobA-like NTP transferase domain-containing protein</fullName>
    </submittedName>
</protein>
<dbReference type="InterPro" id="IPR025877">
    <property type="entry name" value="MobA-like_NTP_Trfase"/>
</dbReference>
<reference evidence="3" key="1">
    <citation type="submission" date="2021-02" db="EMBL/GenBank/DDBJ databases">
        <authorList>
            <person name="Han P."/>
        </authorList>
    </citation>
    <scope>NUCLEOTIDE SEQUENCE</scope>
    <source>
        <strain evidence="3">Nitrosomonas nitrosa 18-3D</strain>
    </source>
</reference>
<dbReference type="Pfam" id="PF12804">
    <property type="entry name" value="NTP_transf_3"/>
    <property type="match status" value="1"/>
</dbReference>
<gene>
    <name evidence="3" type="ORF">NMYAN_190010</name>
</gene>
<proteinExistence type="predicted"/>
<keyword evidence="3" id="KW-0808">Transferase</keyword>
<evidence type="ECO:0000256" key="1">
    <source>
        <dbReference type="ARBA" id="ARBA00022842"/>
    </source>
</evidence>
<evidence type="ECO:0000313" key="3">
    <source>
        <dbReference type="EMBL" id="CAE6500307.1"/>
    </source>
</evidence>
<sequence length="278" mass="30369">MRQDDRYVALVLAADRTANDPVASKTGVACKAFAPVGGKPMIIRVLDALAASSTIKTTLLCGPPKALLPQCPELMQRIENGQVIWTENQDSPSRSAEHSLKQVDATARILLTTADHALLTSKIIDHFLLASRAMDCDATVGIVRHDMMLAAFPSSQRTVIRLRDGGFCGCNLFTFNHGGRELVSFWQRAEAQRKHPWRLISLALGWKTVIRYLIGSLTLTQALDAISAQTGIRVRSVFLPFPHAGIDVDKVDDLLLVESLLEKSALDSKNAQADTANE</sequence>
<evidence type="ECO:0000313" key="4">
    <source>
        <dbReference type="Proteomes" id="UP000601736"/>
    </source>
</evidence>
<accession>A0A8H8YYF0</accession>
<dbReference type="SUPFAM" id="SSF53448">
    <property type="entry name" value="Nucleotide-diphospho-sugar transferases"/>
    <property type="match status" value="1"/>
</dbReference>
<dbReference type="Gene3D" id="3.90.550.10">
    <property type="entry name" value="Spore Coat Polysaccharide Biosynthesis Protein SpsA, Chain A"/>
    <property type="match status" value="1"/>
</dbReference>
<dbReference type="Proteomes" id="UP000601736">
    <property type="component" value="Unassembled WGS sequence"/>
</dbReference>
<name>A0A8H8YYF0_9PROT</name>